<comment type="caution">
    <text evidence="3">The sequence shown here is derived from an EMBL/GenBank/DDBJ whole genome shotgun (WGS) entry which is preliminary data.</text>
</comment>
<dbReference type="Gene3D" id="3.20.20.80">
    <property type="entry name" value="Glycosidases"/>
    <property type="match status" value="1"/>
</dbReference>
<proteinExistence type="predicted"/>
<protein>
    <recommendedName>
        <fullName evidence="5">Glycogen debranching enzyme glucanotransferase domain-containing protein</fullName>
    </recommendedName>
</protein>
<dbReference type="Pfam" id="PF14699">
    <property type="entry name" value="hGDE_N"/>
    <property type="match status" value="1"/>
</dbReference>
<reference evidence="3" key="1">
    <citation type="submission" date="2021-02" db="EMBL/GenBank/DDBJ databases">
        <authorList>
            <person name="Nowell W R."/>
        </authorList>
    </citation>
    <scope>NUCLEOTIDE SEQUENCE</scope>
</reference>
<evidence type="ECO:0008006" key="5">
    <source>
        <dbReference type="Google" id="ProtNLM"/>
    </source>
</evidence>
<dbReference type="Pfam" id="PF14701">
    <property type="entry name" value="hDGE_amylase"/>
    <property type="match status" value="1"/>
</dbReference>
<dbReference type="InterPro" id="IPR017853">
    <property type="entry name" value="GH"/>
</dbReference>
<dbReference type="InterPro" id="IPR029436">
    <property type="entry name" value="AGL_euk_N"/>
</dbReference>
<dbReference type="PANTHER" id="PTHR10569">
    <property type="entry name" value="GLYCOGEN DEBRANCHING ENZYME"/>
    <property type="match status" value="1"/>
</dbReference>
<organism evidence="3 4">
    <name type="scientific">Rotaria socialis</name>
    <dbReference type="NCBI Taxonomy" id="392032"/>
    <lineage>
        <taxon>Eukaryota</taxon>
        <taxon>Metazoa</taxon>
        <taxon>Spiralia</taxon>
        <taxon>Gnathifera</taxon>
        <taxon>Rotifera</taxon>
        <taxon>Eurotatoria</taxon>
        <taxon>Bdelloidea</taxon>
        <taxon>Philodinida</taxon>
        <taxon>Philodinidae</taxon>
        <taxon>Rotaria</taxon>
    </lineage>
</organism>
<dbReference type="PANTHER" id="PTHR10569:SF2">
    <property type="entry name" value="GLYCOGEN DEBRANCHING ENZYME"/>
    <property type="match status" value="1"/>
</dbReference>
<accession>A0A817TU93</accession>
<dbReference type="EMBL" id="CAJNYU010000025">
    <property type="protein sequence ID" value="CAF3316870.1"/>
    <property type="molecule type" value="Genomic_DNA"/>
</dbReference>
<name>A0A817TU93_9BILA</name>
<dbReference type="GO" id="GO:0004135">
    <property type="term" value="F:amylo-alpha-1,6-glucosidase activity"/>
    <property type="evidence" value="ECO:0007669"/>
    <property type="project" value="InterPro"/>
</dbReference>
<dbReference type="SUPFAM" id="SSF51445">
    <property type="entry name" value="(Trans)glycosidases"/>
    <property type="match status" value="1"/>
</dbReference>
<dbReference type="GO" id="GO:0005980">
    <property type="term" value="P:glycogen catabolic process"/>
    <property type="evidence" value="ECO:0007669"/>
    <property type="project" value="InterPro"/>
</dbReference>
<dbReference type="InterPro" id="IPR032792">
    <property type="entry name" value="AGL_glucanoTrfase"/>
</dbReference>
<gene>
    <name evidence="3" type="ORF">FME351_LOCUS961</name>
</gene>
<evidence type="ECO:0000313" key="4">
    <source>
        <dbReference type="Proteomes" id="UP000663869"/>
    </source>
</evidence>
<evidence type="ECO:0000313" key="3">
    <source>
        <dbReference type="EMBL" id="CAF3316870.1"/>
    </source>
</evidence>
<dbReference type="AlphaFoldDB" id="A0A817TU93"/>
<dbReference type="InterPro" id="IPR010401">
    <property type="entry name" value="AGL/Gdb1"/>
</dbReference>
<dbReference type="GO" id="GO:0004134">
    <property type="term" value="F:4-alpha-glucanotransferase activity"/>
    <property type="evidence" value="ECO:0007669"/>
    <property type="project" value="InterPro"/>
</dbReference>
<evidence type="ECO:0000259" key="2">
    <source>
        <dbReference type="Pfam" id="PF14701"/>
    </source>
</evidence>
<dbReference type="Proteomes" id="UP000663869">
    <property type="component" value="Unassembled WGS sequence"/>
</dbReference>
<evidence type="ECO:0000259" key="1">
    <source>
        <dbReference type="Pfam" id="PF14699"/>
    </source>
</evidence>
<feature type="domain" description="Eukaryotic glycogen debranching enzyme N-terminal" evidence="1">
    <location>
        <begin position="35"/>
        <end position="122"/>
    </location>
</feature>
<sequence length="300" mass="34496">MGGVHDEQVRILILNENEDNNEKLFRLKTGWTLQIVLSAGLSSRKIRIFTNACLNENDQFQRNNYQELKWIYPSNTKYDDSNRYVSILCCQSGSFHYYFTIDGTTSKDNLNGQGYFQVESYLLWPDGSGEVLEQDCITCQSVLSKSLGPLSEWISRLEVTHHSGYNMIHFTPVQILNCISNSSYSISDHHKLNPLFQGTYEELKLLIDNMAKQWRILSITDLVYNHAANDCELLKQHPEAAYNLINSPHLKPAVLLDSILMQFNCDANEGKLLSKGIPAKIQEHHLQLIRHYLLDEKLIE</sequence>
<feature type="domain" description="Glycogen debranching enzyme glucanotransferase" evidence="2">
    <location>
        <begin position="131"/>
        <end position="294"/>
    </location>
</feature>